<feature type="active site" description="Proton donor/acceptor" evidence="3">
    <location>
        <position position="144"/>
    </location>
</feature>
<organism evidence="5 6">
    <name type="scientific">Oidiodendron maius (strain Zn)</name>
    <dbReference type="NCBI Taxonomy" id="913774"/>
    <lineage>
        <taxon>Eukaryota</taxon>
        <taxon>Fungi</taxon>
        <taxon>Dikarya</taxon>
        <taxon>Ascomycota</taxon>
        <taxon>Pezizomycotina</taxon>
        <taxon>Leotiomycetes</taxon>
        <taxon>Leotiomycetes incertae sedis</taxon>
        <taxon>Myxotrichaceae</taxon>
        <taxon>Oidiodendron</taxon>
    </lineage>
</organism>
<dbReference type="PRINTS" id="PR00146">
    <property type="entry name" value="DHPICSNTHASE"/>
</dbReference>
<dbReference type="Gene3D" id="3.20.20.70">
    <property type="entry name" value="Aldolase class I"/>
    <property type="match status" value="1"/>
</dbReference>
<evidence type="ECO:0000256" key="3">
    <source>
        <dbReference type="PIRSR" id="PIRSR001365-1"/>
    </source>
</evidence>
<accession>A0A0C3GSW1</accession>
<dbReference type="AlphaFoldDB" id="A0A0C3GSW1"/>
<name>A0A0C3GSW1_OIDMZ</name>
<dbReference type="PIRSF" id="PIRSF001365">
    <property type="entry name" value="DHDPS"/>
    <property type="match status" value="1"/>
</dbReference>
<dbReference type="GO" id="GO:0008840">
    <property type="term" value="F:4-hydroxy-tetrahydrodipicolinate synthase activity"/>
    <property type="evidence" value="ECO:0007669"/>
    <property type="project" value="TreeGrafter"/>
</dbReference>
<evidence type="ECO:0008006" key="7">
    <source>
        <dbReference type="Google" id="ProtNLM"/>
    </source>
</evidence>
<dbReference type="SMART" id="SM01130">
    <property type="entry name" value="DHDPS"/>
    <property type="match status" value="1"/>
</dbReference>
<dbReference type="OrthoDB" id="191315at2759"/>
<dbReference type="InterPro" id="IPR002220">
    <property type="entry name" value="DapA-like"/>
</dbReference>
<dbReference type="HOGENOM" id="CLU_049343_0_2_1"/>
<dbReference type="EMBL" id="KN832894">
    <property type="protein sequence ID" value="KIM93541.1"/>
    <property type="molecule type" value="Genomic_DNA"/>
</dbReference>
<dbReference type="InParanoid" id="A0A0C3GSW1"/>
<dbReference type="CDD" id="cd00408">
    <property type="entry name" value="DHDPS-like"/>
    <property type="match status" value="1"/>
</dbReference>
<reference evidence="6" key="2">
    <citation type="submission" date="2015-01" db="EMBL/GenBank/DDBJ databases">
        <title>Evolutionary Origins and Diversification of the Mycorrhizal Mutualists.</title>
        <authorList>
            <consortium name="DOE Joint Genome Institute"/>
            <consortium name="Mycorrhizal Genomics Consortium"/>
            <person name="Kohler A."/>
            <person name="Kuo A."/>
            <person name="Nagy L.G."/>
            <person name="Floudas D."/>
            <person name="Copeland A."/>
            <person name="Barry K.W."/>
            <person name="Cichocki N."/>
            <person name="Veneault-Fourrey C."/>
            <person name="LaButti K."/>
            <person name="Lindquist E.A."/>
            <person name="Lipzen A."/>
            <person name="Lundell T."/>
            <person name="Morin E."/>
            <person name="Murat C."/>
            <person name="Riley R."/>
            <person name="Ohm R."/>
            <person name="Sun H."/>
            <person name="Tunlid A."/>
            <person name="Henrissat B."/>
            <person name="Grigoriev I.V."/>
            <person name="Hibbett D.S."/>
            <person name="Martin F."/>
        </authorList>
    </citation>
    <scope>NUCLEOTIDE SEQUENCE [LARGE SCALE GENOMIC DNA]</scope>
    <source>
        <strain evidence="6">Zn</strain>
    </source>
</reference>
<feature type="binding site" evidence="4">
    <location>
        <position position="217"/>
    </location>
    <ligand>
        <name>pyruvate</name>
        <dbReference type="ChEBI" id="CHEBI:15361"/>
    </ligand>
</feature>
<keyword evidence="6" id="KW-1185">Reference proteome</keyword>
<feature type="active site" description="Schiff-base intermediate with substrate" evidence="3">
    <location>
        <position position="174"/>
    </location>
</feature>
<dbReference type="InterPro" id="IPR013785">
    <property type="entry name" value="Aldolase_TIM"/>
</dbReference>
<sequence>MAPPIPVRGIYTPLVTFFHEDESLDLESTKLHVQRMVSGGVSGLVLQGSNGEAPHLTHVERKLLIRTIRNHLDSINHPETQLIVGCGGPSVRETLIYISEAKDAGADFALVLPPAYWVSAMTPAILEGFFGAVADESPLPVLIYNFPGVTGGIDISSDTVLRLAKAHSNIVGVKLTCGNVGKLQRISSGIRTGTFAPFGGKSDFFLPALVAGSHGIIAALANVAPKAHVALLKLYTTGDLKAAQDLQVKLSHADWALSKVGVAGVKAVVAHSFGYGTGRGRRPLGVISVGDIDAGLLEPIHEVIELEKVL</sequence>
<evidence type="ECO:0000256" key="4">
    <source>
        <dbReference type="PIRSR" id="PIRSR001365-2"/>
    </source>
</evidence>
<dbReference type="Pfam" id="PF00701">
    <property type="entry name" value="DHDPS"/>
    <property type="match status" value="1"/>
</dbReference>
<evidence type="ECO:0000313" key="5">
    <source>
        <dbReference type="EMBL" id="KIM93541.1"/>
    </source>
</evidence>
<evidence type="ECO:0000256" key="1">
    <source>
        <dbReference type="ARBA" id="ARBA00023239"/>
    </source>
</evidence>
<proteinExistence type="inferred from homology"/>
<dbReference type="PANTHER" id="PTHR12128">
    <property type="entry name" value="DIHYDRODIPICOLINATE SYNTHASE"/>
    <property type="match status" value="1"/>
</dbReference>
<dbReference type="SUPFAM" id="SSF51569">
    <property type="entry name" value="Aldolase"/>
    <property type="match status" value="1"/>
</dbReference>
<evidence type="ECO:0000256" key="2">
    <source>
        <dbReference type="PIRNR" id="PIRNR001365"/>
    </source>
</evidence>
<evidence type="ECO:0000313" key="6">
    <source>
        <dbReference type="Proteomes" id="UP000054321"/>
    </source>
</evidence>
<dbReference type="STRING" id="913774.A0A0C3GSW1"/>
<reference evidence="5 6" key="1">
    <citation type="submission" date="2014-04" db="EMBL/GenBank/DDBJ databases">
        <authorList>
            <consortium name="DOE Joint Genome Institute"/>
            <person name="Kuo A."/>
            <person name="Martino E."/>
            <person name="Perotto S."/>
            <person name="Kohler A."/>
            <person name="Nagy L.G."/>
            <person name="Floudas D."/>
            <person name="Copeland A."/>
            <person name="Barry K.W."/>
            <person name="Cichocki N."/>
            <person name="Veneault-Fourrey C."/>
            <person name="LaButti K."/>
            <person name="Lindquist E.A."/>
            <person name="Lipzen A."/>
            <person name="Lundell T."/>
            <person name="Morin E."/>
            <person name="Murat C."/>
            <person name="Sun H."/>
            <person name="Tunlid A."/>
            <person name="Henrissat B."/>
            <person name="Grigoriev I.V."/>
            <person name="Hibbett D.S."/>
            <person name="Martin F."/>
            <person name="Nordberg H.P."/>
            <person name="Cantor M.N."/>
            <person name="Hua S.X."/>
        </authorList>
    </citation>
    <scope>NUCLEOTIDE SEQUENCE [LARGE SCALE GENOMIC DNA]</scope>
    <source>
        <strain evidence="5 6">Zn</strain>
    </source>
</reference>
<dbReference type="Proteomes" id="UP000054321">
    <property type="component" value="Unassembled WGS sequence"/>
</dbReference>
<protein>
    <recommendedName>
        <fullName evidence="7">Dihydrodipicolinate synthase</fullName>
    </recommendedName>
</protein>
<dbReference type="PANTHER" id="PTHR12128:SF66">
    <property type="entry name" value="4-HYDROXY-2-OXOGLUTARATE ALDOLASE, MITOCHONDRIAL"/>
    <property type="match status" value="1"/>
</dbReference>
<gene>
    <name evidence="5" type="ORF">OIDMADRAFT_208019</name>
</gene>
<keyword evidence="1 2" id="KW-0456">Lyase</keyword>
<comment type="similarity">
    <text evidence="2">Belongs to the DapA family.</text>
</comment>